<evidence type="ECO:0000313" key="9">
    <source>
        <dbReference type="EMBL" id="QCI26820.1"/>
    </source>
</evidence>
<accession>A0A4D6YLE4</accession>
<evidence type="ECO:0000313" key="10">
    <source>
        <dbReference type="Proteomes" id="UP000298782"/>
    </source>
</evidence>
<dbReference type="HAMAP" id="MF_01080">
    <property type="entry name" value="TruB_bact"/>
    <property type="match status" value="1"/>
</dbReference>
<dbReference type="OrthoDB" id="9802309at2"/>
<evidence type="ECO:0000256" key="4">
    <source>
        <dbReference type="ARBA" id="ARBA00023235"/>
    </source>
</evidence>
<evidence type="ECO:0000256" key="5">
    <source>
        <dbReference type="HAMAP-Rule" id="MF_01080"/>
    </source>
</evidence>
<feature type="domain" description="tRNA pseudouridylate synthase B C-terminal" evidence="8">
    <location>
        <begin position="182"/>
        <end position="248"/>
    </location>
</feature>
<keyword evidence="10" id="KW-1185">Reference proteome</keyword>
<comment type="similarity">
    <text evidence="2 5">Belongs to the pseudouridine synthase TruB family. Type 1 subfamily.</text>
</comment>
<evidence type="ECO:0000259" key="7">
    <source>
        <dbReference type="Pfam" id="PF09157"/>
    </source>
</evidence>
<dbReference type="GO" id="GO:0003723">
    <property type="term" value="F:RNA binding"/>
    <property type="evidence" value="ECO:0007669"/>
    <property type="project" value="InterPro"/>
</dbReference>
<feature type="domain" description="Pseudouridine synthase II N-terminal" evidence="6">
    <location>
        <begin position="33"/>
        <end position="181"/>
    </location>
</feature>
<feature type="binding site" evidence="5">
    <location>
        <position position="76"/>
    </location>
    <ligand>
        <name>substrate</name>
    </ligand>
</feature>
<gene>
    <name evidence="5 9" type="primary">truB</name>
    <name evidence="9" type="ORF">D9V80_01450</name>
</gene>
<dbReference type="Proteomes" id="UP000298782">
    <property type="component" value="Chromosome"/>
</dbReference>
<dbReference type="EMBL" id="CP034852">
    <property type="protein sequence ID" value="QCI26820.1"/>
    <property type="molecule type" value="Genomic_DNA"/>
</dbReference>
<evidence type="ECO:0000256" key="1">
    <source>
        <dbReference type="ARBA" id="ARBA00000385"/>
    </source>
</evidence>
<organism evidence="9 10">
    <name type="scientific">Buchnera aphidicola</name>
    <name type="common">Thelaxes californica</name>
    <dbReference type="NCBI Taxonomy" id="1315998"/>
    <lineage>
        <taxon>Bacteria</taxon>
        <taxon>Pseudomonadati</taxon>
        <taxon>Pseudomonadota</taxon>
        <taxon>Gammaproteobacteria</taxon>
        <taxon>Enterobacterales</taxon>
        <taxon>Erwiniaceae</taxon>
        <taxon>Buchnera</taxon>
    </lineage>
</organism>
<dbReference type="Gene3D" id="2.30.130.10">
    <property type="entry name" value="PUA domain"/>
    <property type="match status" value="1"/>
</dbReference>
<dbReference type="SUPFAM" id="SSF88697">
    <property type="entry name" value="PUA domain-like"/>
    <property type="match status" value="1"/>
</dbReference>
<dbReference type="EC" id="5.4.99.25" evidence="5"/>
<feature type="binding site" evidence="5">
    <location>
        <position position="201"/>
    </location>
    <ligand>
        <name>substrate</name>
    </ligand>
</feature>
<dbReference type="Gene3D" id="3.30.2350.10">
    <property type="entry name" value="Pseudouridine synthase"/>
    <property type="match status" value="1"/>
</dbReference>
<reference evidence="9 10" key="2">
    <citation type="submission" date="2019-05" db="EMBL/GenBank/DDBJ databases">
        <title>Genome evolution of the obligate endosymbiont Buchnera aphidicola.</title>
        <authorList>
            <person name="Moran N.A."/>
        </authorList>
    </citation>
    <scope>NUCLEOTIDE SEQUENCE [LARGE SCALE GENOMIC DNA]</scope>
    <source>
        <strain evidence="9 10">Tca</strain>
    </source>
</reference>
<dbReference type="InterPro" id="IPR015947">
    <property type="entry name" value="PUA-like_sf"/>
</dbReference>
<reference evidence="9 10" key="1">
    <citation type="submission" date="2018-12" db="EMBL/GenBank/DDBJ databases">
        <authorList>
            <person name="Chong R.A."/>
        </authorList>
    </citation>
    <scope>NUCLEOTIDE SEQUENCE [LARGE SCALE GENOMIC DNA]</scope>
    <source>
        <strain evidence="9 10">Tca</strain>
    </source>
</reference>
<dbReference type="InterPro" id="IPR002501">
    <property type="entry name" value="PsdUridine_synth_N"/>
</dbReference>
<dbReference type="PANTHER" id="PTHR13767">
    <property type="entry name" value="TRNA-PSEUDOURIDINE SYNTHASE"/>
    <property type="match status" value="1"/>
</dbReference>
<proteinExistence type="inferred from homology"/>
<dbReference type="InterPro" id="IPR014780">
    <property type="entry name" value="tRNA_psdUridine_synth_TruB"/>
</dbReference>
<dbReference type="SUPFAM" id="SSF55120">
    <property type="entry name" value="Pseudouridine synthase"/>
    <property type="match status" value="1"/>
</dbReference>
<dbReference type="InterPro" id="IPR020103">
    <property type="entry name" value="PsdUridine_synth_cat_dom_sf"/>
</dbReference>
<dbReference type="AlphaFoldDB" id="A0A4D6YLE4"/>
<evidence type="ECO:0000259" key="8">
    <source>
        <dbReference type="Pfam" id="PF16198"/>
    </source>
</evidence>
<name>A0A4D6YLE4_9GAMM</name>
<evidence type="ECO:0000256" key="3">
    <source>
        <dbReference type="ARBA" id="ARBA00022694"/>
    </source>
</evidence>
<dbReference type="InterPro" id="IPR015240">
    <property type="entry name" value="tRNA_sdUridine_synth_fam1_C"/>
</dbReference>
<comment type="function">
    <text evidence="5">Responsible for synthesis of pseudouridine from uracil-55 in the psi GC loop of transfer RNAs.</text>
</comment>
<feature type="binding site" evidence="5">
    <location>
        <position position="43"/>
    </location>
    <ligand>
        <name>substrate</name>
    </ligand>
</feature>
<dbReference type="Pfam" id="PF09157">
    <property type="entry name" value="TruB-C_2"/>
    <property type="match status" value="1"/>
</dbReference>
<sequence>MLKYNHIKRNVNGILLLDKPVGLTSNAALQQVKKIFNAKKAGHTGSLDPLASGILPICLGLATKLSRYLLESNKTYSVIMKLGEITSTLDSEGVLLKTCIVHKNVFKNITNVVQKFLGESYQIPPLYSAVKYQGISLYKYARKNIIPPRTLRKIFIKKISVVSIYKNYVKIIVTCSKGTYIRTLIDDIGNILGCGAHVVYLRRIKLFIYELYHTISLQKLNQIQKKHNSYESSYYNHLDLFLLPMDHPISDFQYYCLDTKEIYMFKNGSKINIKQNILTGLIRVLRKNDKKFIGLGIIQEDHFLYPKKIFI</sequence>
<dbReference type="GO" id="GO:1990481">
    <property type="term" value="P:mRNA pseudouridine synthesis"/>
    <property type="evidence" value="ECO:0007669"/>
    <property type="project" value="TreeGrafter"/>
</dbReference>
<keyword evidence="4 5" id="KW-0413">Isomerase</keyword>
<evidence type="ECO:0000259" key="6">
    <source>
        <dbReference type="Pfam" id="PF01509"/>
    </source>
</evidence>
<dbReference type="CDD" id="cd02573">
    <property type="entry name" value="PseudoU_synth_EcTruB"/>
    <property type="match status" value="1"/>
</dbReference>
<comment type="catalytic activity">
    <reaction evidence="1 5">
        <text>uridine(55) in tRNA = pseudouridine(55) in tRNA</text>
        <dbReference type="Rhea" id="RHEA:42532"/>
        <dbReference type="Rhea" id="RHEA-COMP:10101"/>
        <dbReference type="Rhea" id="RHEA-COMP:10102"/>
        <dbReference type="ChEBI" id="CHEBI:65314"/>
        <dbReference type="ChEBI" id="CHEBI:65315"/>
        <dbReference type="EC" id="5.4.99.25"/>
    </reaction>
</comment>
<feature type="domain" description="tRNA pseudouridine synthase II TruB subfamily 1 C-terminal" evidence="7">
    <location>
        <begin position="257"/>
        <end position="308"/>
    </location>
</feature>
<feature type="binding site" evidence="5">
    <location>
        <position position="180"/>
    </location>
    <ligand>
        <name>substrate</name>
    </ligand>
</feature>
<keyword evidence="3 5" id="KW-0819">tRNA processing</keyword>
<evidence type="ECO:0000256" key="2">
    <source>
        <dbReference type="ARBA" id="ARBA00005642"/>
    </source>
</evidence>
<dbReference type="PANTHER" id="PTHR13767:SF2">
    <property type="entry name" value="PSEUDOURIDYLATE SYNTHASE TRUB1"/>
    <property type="match status" value="1"/>
</dbReference>
<dbReference type="InterPro" id="IPR036974">
    <property type="entry name" value="PUA_sf"/>
</dbReference>
<dbReference type="GO" id="GO:0160148">
    <property type="term" value="F:tRNA pseudouridine(55) synthase activity"/>
    <property type="evidence" value="ECO:0007669"/>
    <property type="project" value="UniProtKB-EC"/>
</dbReference>
<dbReference type="Pfam" id="PF01509">
    <property type="entry name" value="TruB_N"/>
    <property type="match status" value="1"/>
</dbReference>
<dbReference type="InterPro" id="IPR032819">
    <property type="entry name" value="TruB_C"/>
</dbReference>
<dbReference type="Pfam" id="PF16198">
    <property type="entry name" value="TruB_C_2"/>
    <property type="match status" value="1"/>
</dbReference>
<feature type="active site" description="Nucleophile" evidence="5">
    <location>
        <position position="48"/>
    </location>
</feature>
<dbReference type="GO" id="GO:0031119">
    <property type="term" value="P:tRNA pseudouridine synthesis"/>
    <property type="evidence" value="ECO:0007669"/>
    <property type="project" value="UniProtKB-UniRule"/>
</dbReference>
<protein>
    <recommendedName>
        <fullName evidence="5">tRNA pseudouridine synthase B</fullName>
        <ecNumber evidence="5">5.4.99.25</ecNumber>
    </recommendedName>
    <alternativeName>
        <fullName evidence="5">tRNA pseudouridine(55) synthase</fullName>
        <shortName evidence="5">Psi55 synthase</shortName>
    </alternativeName>
    <alternativeName>
        <fullName evidence="5">tRNA pseudouridylate synthase</fullName>
    </alternativeName>
    <alternativeName>
        <fullName evidence="5">tRNA-uridine isomerase</fullName>
    </alternativeName>
</protein>
<dbReference type="NCBIfam" id="TIGR00431">
    <property type="entry name" value="TruB"/>
    <property type="match status" value="1"/>
</dbReference>